<dbReference type="Pfam" id="PF00582">
    <property type="entry name" value="Usp"/>
    <property type="match status" value="2"/>
</dbReference>
<dbReference type="PANTHER" id="PTHR46268">
    <property type="entry name" value="STRESS RESPONSE PROTEIN NHAX"/>
    <property type="match status" value="1"/>
</dbReference>
<dbReference type="Gene3D" id="3.40.50.620">
    <property type="entry name" value="HUPs"/>
    <property type="match status" value="2"/>
</dbReference>
<dbReference type="SUPFAM" id="SSF52402">
    <property type="entry name" value="Adenine nucleotide alpha hydrolases-like"/>
    <property type="match status" value="2"/>
</dbReference>
<proteinExistence type="inferred from homology"/>
<accession>A0ABY3VIX9</accession>
<dbReference type="InterPro" id="IPR014729">
    <property type="entry name" value="Rossmann-like_a/b/a_fold"/>
</dbReference>
<gene>
    <name evidence="3" type="ORF">MKK62_13010</name>
</gene>
<feature type="domain" description="UspA" evidence="2">
    <location>
        <begin position="10"/>
        <end position="143"/>
    </location>
</feature>
<sequence length="291" mass="30893">MVSKESHYGIVVGVDGSGDADVAVKWAACEAAMRKVRLTLVHAIAMPSPGWTNQQLRELYESDADAILDDAITDIHDFMGAEAPTNVRRQVFFSRPASALVDMSKDADMVVTGARGLGAIRGVLLGSVSNALIHHAHCPVAVLDCDTSLCAQTKSAPVLLGFDGSAASEYATEIAFAEASMREVELVVLHAVNDIDMSQLRSTKYSAGLCDVGDMLTERLADYQRRYPRVHVQRAVVDDRPATHLVNLSATAQLVVVGSHGRGGFAGMVLGSVSSAVAHASRAPVLVARDQ</sequence>
<feature type="domain" description="UspA" evidence="2">
    <location>
        <begin position="157"/>
        <end position="289"/>
    </location>
</feature>
<comment type="similarity">
    <text evidence="1">Belongs to the universal stress protein A family.</text>
</comment>
<organism evidence="3 4">
    <name type="scientific">Mycobacterium paraterrae</name>
    <dbReference type="NCBI Taxonomy" id="577492"/>
    <lineage>
        <taxon>Bacteria</taxon>
        <taxon>Bacillati</taxon>
        <taxon>Actinomycetota</taxon>
        <taxon>Actinomycetes</taxon>
        <taxon>Mycobacteriales</taxon>
        <taxon>Mycobacteriaceae</taxon>
        <taxon>Mycobacterium</taxon>
    </lineage>
</organism>
<dbReference type="InterPro" id="IPR006016">
    <property type="entry name" value="UspA"/>
</dbReference>
<dbReference type="EMBL" id="CP092488">
    <property type="protein sequence ID" value="UMB67457.1"/>
    <property type="molecule type" value="Genomic_DNA"/>
</dbReference>
<evidence type="ECO:0000313" key="3">
    <source>
        <dbReference type="EMBL" id="UMB67457.1"/>
    </source>
</evidence>
<evidence type="ECO:0000256" key="1">
    <source>
        <dbReference type="ARBA" id="ARBA00008791"/>
    </source>
</evidence>
<dbReference type="PRINTS" id="PR01438">
    <property type="entry name" value="UNVRSLSTRESS"/>
</dbReference>
<keyword evidence="4" id="KW-1185">Reference proteome</keyword>
<dbReference type="RefSeq" id="WP_240257919.1">
    <property type="nucleotide sequence ID" value="NZ_CP092488.2"/>
</dbReference>
<reference evidence="3" key="1">
    <citation type="submission" date="2022-08" db="EMBL/GenBank/DDBJ databases">
        <title>Whole genome sequencing of non-tuberculosis mycobacteria type-strains.</title>
        <authorList>
            <person name="Igarashi Y."/>
            <person name="Osugi A."/>
            <person name="Mitarai S."/>
        </authorList>
    </citation>
    <scope>NUCLEOTIDE SEQUENCE</scope>
    <source>
        <strain evidence="3">DSM 45127</strain>
    </source>
</reference>
<evidence type="ECO:0000313" key="4">
    <source>
        <dbReference type="Proteomes" id="UP001055336"/>
    </source>
</evidence>
<protein>
    <submittedName>
        <fullName evidence="3">Universal stress protein</fullName>
    </submittedName>
</protein>
<dbReference type="InterPro" id="IPR006015">
    <property type="entry name" value="Universal_stress_UspA"/>
</dbReference>
<evidence type="ECO:0000259" key="2">
    <source>
        <dbReference type="Pfam" id="PF00582"/>
    </source>
</evidence>
<dbReference type="Proteomes" id="UP001055336">
    <property type="component" value="Chromosome"/>
</dbReference>
<name>A0ABY3VIX9_9MYCO</name>
<dbReference type="PANTHER" id="PTHR46268:SF6">
    <property type="entry name" value="UNIVERSAL STRESS PROTEIN UP12"/>
    <property type="match status" value="1"/>
</dbReference>